<evidence type="ECO:0008006" key="3">
    <source>
        <dbReference type="Google" id="ProtNLM"/>
    </source>
</evidence>
<name>A0A0R2MYW6_9LACO</name>
<dbReference type="EMBL" id="JQCE01000027">
    <property type="protein sequence ID" value="KRO16989.1"/>
    <property type="molecule type" value="Genomic_DNA"/>
</dbReference>
<dbReference type="InterPro" id="IPR029058">
    <property type="entry name" value="AB_hydrolase_fold"/>
</dbReference>
<protein>
    <recommendedName>
        <fullName evidence="3">Peptidase S9 prolyl oligopeptidase catalytic domain-containing protein</fullName>
    </recommendedName>
</protein>
<accession>A0A0R2MYW6</accession>
<sequence>MFFKGQPEMLYQAIQSPKTLMVFDEQNHAEEHCHMGALNYYNQQVFEWLANTL</sequence>
<reference evidence="1 2" key="1">
    <citation type="journal article" date="2015" name="Genome Announc.">
        <title>Expanding the biotechnology potential of lactobacilli through comparative genomics of 213 strains and associated genera.</title>
        <authorList>
            <person name="Sun Z."/>
            <person name="Harris H.M."/>
            <person name="McCann A."/>
            <person name="Guo C."/>
            <person name="Argimon S."/>
            <person name="Zhang W."/>
            <person name="Yang X."/>
            <person name="Jeffery I.B."/>
            <person name="Cooney J.C."/>
            <person name="Kagawa T.F."/>
            <person name="Liu W."/>
            <person name="Song Y."/>
            <person name="Salvetti E."/>
            <person name="Wrobel A."/>
            <person name="Rasinkangas P."/>
            <person name="Parkhill J."/>
            <person name="Rea M.C."/>
            <person name="O'Sullivan O."/>
            <person name="Ritari J."/>
            <person name="Douillard F.P."/>
            <person name="Paul Ross R."/>
            <person name="Yang R."/>
            <person name="Briner A.E."/>
            <person name="Felis G.E."/>
            <person name="de Vos W.M."/>
            <person name="Barrangou R."/>
            <person name="Klaenhammer T.R."/>
            <person name="Caufield P.W."/>
            <person name="Cui Y."/>
            <person name="Zhang H."/>
            <person name="O'Toole P.W."/>
        </authorList>
    </citation>
    <scope>NUCLEOTIDE SEQUENCE [LARGE SCALE GENOMIC DNA]</scope>
    <source>
        <strain evidence="1 2">DSM 24301</strain>
    </source>
</reference>
<evidence type="ECO:0000313" key="1">
    <source>
        <dbReference type="EMBL" id="KRO16989.1"/>
    </source>
</evidence>
<evidence type="ECO:0000313" key="2">
    <source>
        <dbReference type="Proteomes" id="UP000050969"/>
    </source>
</evidence>
<dbReference type="Proteomes" id="UP000050969">
    <property type="component" value="Unassembled WGS sequence"/>
</dbReference>
<comment type="caution">
    <text evidence="1">The sequence shown here is derived from an EMBL/GenBank/DDBJ whole genome shotgun (WGS) entry which is preliminary data.</text>
</comment>
<dbReference type="AlphaFoldDB" id="A0A0R2MYW6"/>
<dbReference type="RefSeq" id="WP_156321659.1">
    <property type="nucleotide sequence ID" value="NZ_BBBX01000016.1"/>
</dbReference>
<gene>
    <name evidence="1" type="ORF">IV56_GL000678</name>
</gene>
<keyword evidence="2" id="KW-1185">Reference proteome</keyword>
<proteinExistence type="predicted"/>
<dbReference type="Gene3D" id="3.40.50.1820">
    <property type="entry name" value="alpha/beta hydrolase"/>
    <property type="match status" value="1"/>
</dbReference>
<dbReference type="STRING" id="1293598.IV56_GL000678"/>
<dbReference type="PATRIC" id="fig|1293598.4.peg.722"/>
<organism evidence="1 2">
    <name type="scientific">Lacticaseibacillus saniviri JCM 17471 = DSM 24301</name>
    <dbReference type="NCBI Taxonomy" id="1293598"/>
    <lineage>
        <taxon>Bacteria</taxon>
        <taxon>Bacillati</taxon>
        <taxon>Bacillota</taxon>
        <taxon>Bacilli</taxon>
        <taxon>Lactobacillales</taxon>
        <taxon>Lactobacillaceae</taxon>
        <taxon>Lacticaseibacillus</taxon>
    </lineage>
</organism>
<dbReference type="OrthoDB" id="9812921at2"/>